<accession>A0ABX8VZQ6</accession>
<proteinExistence type="predicted"/>
<dbReference type="RefSeq" id="WP_012886565.1">
    <property type="nucleotide sequence ID" value="NZ_CP040817.1"/>
</dbReference>
<evidence type="ECO:0000313" key="2">
    <source>
        <dbReference type="Proteomes" id="UP000824976"/>
    </source>
</evidence>
<dbReference type="Proteomes" id="UP000824976">
    <property type="component" value="Chromosome"/>
</dbReference>
<sequence>MMNREDRCLLSVIEKIGKLEWKRYSERYPEIWNNDHFERTDCSNIPPSTSFRFKEENPNVIKLLREALDSYKGRLQWSMIEQPKEYTEGVNRCIMPTYVKEIREKRHETFEVYDYISEHSPEFGLIAYEDLVGLADHVRLVFKDAGYDM</sequence>
<evidence type="ECO:0000313" key="1">
    <source>
        <dbReference type="EMBL" id="QYM93152.1"/>
    </source>
</evidence>
<keyword evidence="2" id="KW-1185">Reference proteome</keyword>
<organism evidence="1 2">
    <name type="scientific">Dickeya zeae</name>
    <dbReference type="NCBI Taxonomy" id="204042"/>
    <lineage>
        <taxon>Bacteria</taxon>
        <taxon>Pseudomonadati</taxon>
        <taxon>Pseudomonadota</taxon>
        <taxon>Gammaproteobacteria</taxon>
        <taxon>Enterobacterales</taxon>
        <taxon>Pectobacteriaceae</taxon>
        <taxon>Dickeya</taxon>
    </lineage>
</organism>
<gene>
    <name evidence="1" type="ORF">FGI21_15405</name>
</gene>
<dbReference type="EMBL" id="CP040817">
    <property type="protein sequence ID" value="QYM93152.1"/>
    <property type="molecule type" value="Genomic_DNA"/>
</dbReference>
<protein>
    <submittedName>
        <fullName evidence="1">Uncharacterized protein</fullName>
    </submittedName>
</protein>
<reference evidence="1 2" key="1">
    <citation type="submission" date="2019-06" db="EMBL/GenBank/DDBJ databases">
        <title>Complete genome of Dickeya zeae PL65.</title>
        <authorList>
            <person name="Boluk G."/>
            <person name="Arif M."/>
        </authorList>
    </citation>
    <scope>NUCLEOTIDE SEQUENCE [LARGE SCALE GENOMIC DNA]</scope>
    <source>
        <strain evidence="1 2">PL65</strain>
    </source>
</reference>
<name>A0ABX8VZQ6_9GAMM</name>